<keyword evidence="2" id="KW-1185">Reference proteome</keyword>
<sequence precursor="true">MRSIRPLTAVTLVAATVFGGLSTASMARATTKEEVAVNGTFRATSIGDWAQRNDQYYGEPTVVQTWTISSTCVTFQECHGTVTSDQGWSAPLYMNDGEMWKVKREVRDWERCEDGTAFTGQQTYYFYPVNEYGGYQLGSSTYAGKDKTVGPSGACGQNQWLDIAMPLRLDKIG</sequence>
<dbReference type="OrthoDB" id="4739449at2"/>
<evidence type="ECO:0000313" key="2">
    <source>
        <dbReference type="Proteomes" id="UP000199601"/>
    </source>
</evidence>
<dbReference type="STRING" id="761804.BN000_00474"/>
<gene>
    <name evidence="1" type="ORF">BN000_00474</name>
</gene>
<dbReference type="Proteomes" id="UP000199601">
    <property type="component" value="Unassembled WGS sequence"/>
</dbReference>
<dbReference type="AlphaFoldDB" id="A0A0U1CZM3"/>
<dbReference type="RefSeq" id="WP_085242448.1">
    <property type="nucleotide sequence ID" value="NZ_CTEC01000001.1"/>
</dbReference>
<evidence type="ECO:0000313" key="1">
    <source>
        <dbReference type="EMBL" id="CQD03133.1"/>
    </source>
</evidence>
<name>A0A0U1CZM3_9MYCO</name>
<organism evidence="1 2">
    <name type="scientific">Mycobacterium europaeum</name>
    <dbReference type="NCBI Taxonomy" id="761804"/>
    <lineage>
        <taxon>Bacteria</taxon>
        <taxon>Bacillati</taxon>
        <taxon>Actinomycetota</taxon>
        <taxon>Actinomycetes</taxon>
        <taxon>Mycobacteriales</taxon>
        <taxon>Mycobacteriaceae</taxon>
        <taxon>Mycobacterium</taxon>
        <taxon>Mycobacterium simiae complex</taxon>
    </lineage>
</organism>
<protein>
    <submittedName>
        <fullName evidence="1">Uncharacterized protein</fullName>
    </submittedName>
</protein>
<dbReference type="EMBL" id="CTEC01000001">
    <property type="protein sequence ID" value="CQD03133.1"/>
    <property type="molecule type" value="Genomic_DNA"/>
</dbReference>
<proteinExistence type="predicted"/>
<accession>A0A0U1CZM3</accession>
<reference evidence="2" key="1">
    <citation type="submission" date="2015-03" db="EMBL/GenBank/DDBJ databases">
        <authorList>
            <person name="Urmite Genomes"/>
        </authorList>
    </citation>
    <scope>NUCLEOTIDE SEQUENCE [LARGE SCALE GENOMIC DNA]</scope>
    <source>
        <strain evidence="2">CSUR P1344</strain>
    </source>
</reference>